<organism evidence="1 2">
    <name type="scientific">Burkholderia pseudomultivorans</name>
    <dbReference type="NCBI Taxonomy" id="1207504"/>
    <lineage>
        <taxon>Bacteria</taxon>
        <taxon>Pseudomonadati</taxon>
        <taxon>Pseudomonadota</taxon>
        <taxon>Betaproteobacteria</taxon>
        <taxon>Burkholderiales</taxon>
        <taxon>Burkholderiaceae</taxon>
        <taxon>Burkholderia</taxon>
        <taxon>Burkholderia cepacia complex</taxon>
    </lineage>
</organism>
<sequence>MRCQKLYAGARATLIAAGGAVVQVAHLGQRLHRIENDGWEDLDGTFMPGVVWFGWAAVVRPDKTILHEGPVADSTGLVLESMQLLGVRTTVSTLCSQIA</sequence>
<name>A0A132EBD6_9BURK</name>
<proteinExistence type="predicted"/>
<reference evidence="1 2" key="1">
    <citation type="submission" date="2015-11" db="EMBL/GenBank/DDBJ databases">
        <title>Expanding the genomic diversity of Burkholderia species for the development of highly accurate diagnostics.</title>
        <authorList>
            <person name="Sahl J."/>
            <person name="Keim P."/>
            <person name="Wagner D."/>
        </authorList>
    </citation>
    <scope>NUCLEOTIDE SEQUENCE [LARGE SCALE GENOMIC DNA]</scope>
    <source>
        <strain evidence="1 2">MSMB368WGS</strain>
    </source>
</reference>
<dbReference type="Proteomes" id="UP000062912">
    <property type="component" value="Unassembled WGS sequence"/>
</dbReference>
<gene>
    <name evidence="1" type="ORF">WT56_26380</name>
</gene>
<dbReference type="EMBL" id="LPJR01000066">
    <property type="protein sequence ID" value="KWF23256.1"/>
    <property type="molecule type" value="Genomic_DNA"/>
</dbReference>
<comment type="caution">
    <text evidence="1">The sequence shown here is derived from an EMBL/GenBank/DDBJ whole genome shotgun (WGS) entry which is preliminary data.</text>
</comment>
<protein>
    <submittedName>
        <fullName evidence="1">Uncharacterized protein</fullName>
    </submittedName>
</protein>
<dbReference type="AlphaFoldDB" id="A0A132EBD6"/>
<evidence type="ECO:0000313" key="1">
    <source>
        <dbReference type="EMBL" id="KWF23256.1"/>
    </source>
</evidence>
<accession>A0A132EBD6</accession>
<evidence type="ECO:0000313" key="2">
    <source>
        <dbReference type="Proteomes" id="UP000062912"/>
    </source>
</evidence>